<dbReference type="Proteomes" id="UP000198233">
    <property type="component" value="Chromosome"/>
</dbReference>
<reference evidence="4 5" key="1">
    <citation type="submission" date="2017-06" db="EMBL/GenBank/DDBJ databases">
        <title>Complete genome sequence of Shewanella marisflavi EP1 associated with anaerobic 2,4-dinitrotoluene reduction and salt tolerance.</title>
        <authorList>
            <person name="Huang J."/>
        </authorList>
    </citation>
    <scope>NUCLEOTIDE SEQUENCE [LARGE SCALE GENOMIC DNA]</scope>
    <source>
        <strain evidence="4 5">EP1</strain>
    </source>
</reference>
<dbReference type="NCBIfam" id="TIGR02532">
    <property type="entry name" value="IV_pilin_GFxxxE"/>
    <property type="match status" value="1"/>
</dbReference>
<dbReference type="KEGG" id="smav:CFF01_16860"/>
<evidence type="ECO:0000256" key="3">
    <source>
        <dbReference type="SAM" id="Phobius"/>
    </source>
</evidence>
<keyword evidence="3" id="KW-1133">Transmembrane helix</keyword>
<evidence type="ECO:0000256" key="1">
    <source>
        <dbReference type="ARBA" id="ARBA00005233"/>
    </source>
</evidence>
<sequence>MKGTKLNHAKGFTLIELMIVVAIIGILAAIALPAYQDYTQKSAERACLSEMKAYGNVVMVALHESGASAAAAIGVPNSACSAISGSLTIGSQLTGTPQAPGVTQQTIVLGTTNNP</sequence>
<comment type="similarity">
    <text evidence="1">Belongs to the N-Me-Phe pilin family.</text>
</comment>
<evidence type="ECO:0000313" key="4">
    <source>
        <dbReference type="EMBL" id="ASJ98128.1"/>
    </source>
</evidence>
<evidence type="ECO:0000256" key="2">
    <source>
        <dbReference type="ARBA" id="ARBA00022481"/>
    </source>
</evidence>
<proteinExistence type="inferred from homology"/>
<dbReference type="PROSITE" id="PS00409">
    <property type="entry name" value="PROKAR_NTER_METHYL"/>
    <property type="match status" value="1"/>
</dbReference>
<protein>
    <submittedName>
        <fullName evidence="4">Prepilin-type cleavage/methylation domain-containing protein</fullName>
    </submittedName>
</protein>
<dbReference type="EMBL" id="CP022272">
    <property type="protein sequence ID" value="ASJ98128.1"/>
    <property type="molecule type" value="Genomic_DNA"/>
</dbReference>
<dbReference type="InterPro" id="IPR012902">
    <property type="entry name" value="N_methyl_site"/>
</dbReference>
<name>A0AAC9U2C8_9GAMM</name>
<dbReference type="PANTHER" id="PTHR30093">
    <property type="entry name" value="GENERAL SECRETION PATHWAY PROTEIN G"/>
    <property type="match status" value="1"/>
</dbReference>
<evidence type="ECO:0000313" key="5">
    <source>
        <dbReference type="Proteomes" id="UP000198233"/>
    </source>
</evidence>
<keyword evidence="3" id="KW-0472">Membrane</keyword>
<dbReference type="GO" id="GO:0044096">
    <property type="term" value="C:type IV pilus"/>
    <property type="evidence" value="ECO:0007669"/>
    <property type="project" value="TreeGrafter"/>
</dbReference>
<dbReference type="Pfam" id="PF07963">
    <property type="entry name" value="N_methyl"/>
    <property type="match status" value="1"/>
</dbReference>
<accession>A0AAC9U2C8</accession>
<keyword evidence="3" id="KW-0812">Transmembrane</keyword>
<organism evidence="4 5">
    <name type="scientific">Shewanella marisflavi</name>
    <dbReference type="NCBI Taxonomy" id="260364"/>
    <lineage>
        <taxon>Bacteria</taxon>
        <taxon>Pseudomonadati</taxon>
        <taxon>Pseudomonadota</taxon>
        <taxon>Gammaproteobacteria</taxon>
        <taxon>Alteromonadales</taxon>
        <taxon>Shewanellaceae</taxon>
        <taxon>Shewanella</taxon>
    </lineage>
</organism>
<dbReference type="SUPFAM" id="SSF54523">
    <property type="entry name" value="Pili subunits"/>
    <property type="match status" value="1"/>
</dbReference>
<dbReference type="GO" id="GO:0043107">
    <property type="term" value="P:type IV pilus-dependent motility"/>
    <property type="evidence" value="ECO:0007669"/>
    <property type="project" value="TreeGrafter"/>
</dbReference>
<feature type="transmembrane region" description="Helical" evidence="3">
    <location>
        <begin position="12"/>
        <end position="35"/>
    </location>
</feature>
<dbReference type="Gene3D" id="3.30.700.10">
    <property type="entry name" value="Glycoprotein, Type 4 Pilin"/>
    <property type="match status" value="1"/>
</dbReference>
<dbReference type="PANTHER" id="PTHR30093:SF34">
    <property type="entry name" value="PREPILIN PEPTIDASE-DEPENDENT PROTEIN D"/>
    <property type="match status" value="1"/>
</dbReference>
<gene>
    <name evidence="4" type="ORF">CFF01_16860</name>
</gene>
<dbReference type="InterPro" id="IPR045584">
    <property type="entry name" value="Pilin-like"/>
</dbReference>
<keyword evidence="2" id="KW-0488">Methylation</keyword>
<dbReference type="AlphaFoldDB" id="A0AAC9U2C8"/>